<protein>
    <recommendedName>
        <fullName evidence="6">Probable membrane transporter protein</fullName>
    </recommendedName>
</protein>
<evidence type="ECO:0000256" key="3">
    <source>
        <dbReference type="ARBA" id="ARBA00022692"/>
    </source>
</evidence>
<dbReference type="Pfam" id="PF01925">
    <property type="entry name" value="TauE"/>
    <property type="match status" value="1"/>
</dbReference>
<dbReference type="PANTHER" id="PTHR43701:SF5">
    <property type="entry name" value="MEMBRANE TRANSPORTER PROTEIN-RELATED"/>
    <property type="match status" value="1"/>
</dbReference>
<evidence type="ECO:0000313" key="7">
    <source>
        <dbReference type="EMBL" id="MTK21412.1"/>
    </source>
</evidence>
<proteinExistence type="inferred from homology"/>
<reference evidence="7 8" key="1">
    <citation type="journal article" date="2019" name="Nat. Med.">
        <title>A library of human gut bacterial isolates paired with longitudinal multiomics data enables mechanistic microbiome research.</title>
        <authorList>
            <person name="Poyet M."/>
            <person name="Groussin M."/>
            <person name="Gibbons S.M."/>
            <person name="Avila-Pacheco J."/>
            <person name="Jiang X."/>
            <person name="Kearney S.M."/>
            <person name="Perrotta A.R."/>
            <person name="Berdy B."/>
            <person name="Zhao S."/>
            <person name="Lieberman T.D."/>
            <person name="Swanson P.K."/>
            <person name="Smith M."/>
            <person name="Roesemann S."/>
            <person name="Alexander J.E."/>
            <person name="Rich S.A."/>
            <person name="Livny J."/>
            <person name="Vlamakis H."/>
            <person name="Clish C."/>
            <person name="Bullock K."/>
            <person name="Deik A."/>
            <person name="Scott J."/>
            <person name="Pierce K.A."/>
            <person name="Xavier R.J."/>
            <person name="Alm E.J."/>
        </authorList>
    </citation>
    <scope>NUCLEOTIDE SEQUENCE [LARGE SCALE GENOMIC DNA]</scope>
    <source>
        <strain evidence="7 8">BIOML-A198</strain>
    </source>
</reference>
<dbReference type="AlphaFoldDB" id="A0A6A8SCZ4"/>
<accession>A0A6A8SCZ4</accession>
<feature type="transmembrane region" description="Helical" evidence="6">
    <location>
        <begin position="7"/>
        <end position="32"/>
    </location>
</feature>
<feature type="transmembrane region" description="Helical" evidence="6">
    <location>
        <begin position="76"/>
        <end position="96"/>
    </location>
</feature>
<feature type="transmembrane region" description="Helical" evidence="6">
    <location>
        <begin position="209"/>
        <end position="229"/>
    </location>
</feature>
<evidence type="ECO:0000256" key="6">
    <source>
        <dbReference type="RuleBase" id="RU363041"/>
    </source>
</evidence>
<evidence type="ECO:0000256" key="1">
    <source>
        <dbReference type="ARBA" id="ARBA00004141"/>
    </source>
</evidence>
<sequence length="259" mass="27315">MMLYLVYIFAGIGAGVVTGLAGLSAAVIITPLLVSICGWKSYDAVTVALAADVLASLLTAYTYYKNKNIDLKHGMLVAMTAFVGTIVGSYSGFLFSQSQPDGLGYISMLTTIFLGIKFLVKPIEEGHDAEAGLEQISKKKMIQAMIFGCGIGWICGFTGSGGGILMLTVFTLHLGYNLKVAVGTSTMIMTLVALIGTISHFSMGASIQVIPMLVVIICCVVAAYVSAKFANKCEIKTLNKVVGMCLGILGIITILIKLI</sequence>
<organism evidence="7 8">
    <name type="scientific">Turicibacter sanguinis</name>
    <dbReference type="NCBI Taxonomy" id="154288"/>
    <lineage>
        <taxon>Bacteria</taxon>
        <taxon>Bacillati</taxon>
        <taxon>Bacillota</taxon>
        <taxon>Erysipelotrichia</taxon>
        <taxon>Erysipelotrichales</taxon>
        <taxon>Turicibacteraceae</taxon>
        <taxon>Turicibacter</taxon>
    </lineage>
</organism>
<evidence type="ECO:0000256" key="5">
    <source>
        <dbReference type="ARBA" id="ARBA00023136"/>
    </source>
</evidence>
<dbReference type="RefSeq" id="WP_006785817.1">
    <property type="nucleotide sequence ID" value="NZ_CABJBH010000003.1"/>
</dbReference>
<dbReference type="PANTHER" id="PTHR43701">
    <property type="entry name" value="MEMBRANE TRANSPORTER PROTEIN MJ0441-RELATED"/>
    <property type="match status" value="1"/>
</dbReference>
<keyword evidence="5 6" id="KW-0472">Membrane</keyword>
<name>A0A6A8SCZ4_9FIRM</name>
<feature type="transmembrane region" description="Helical" evidence="6">
    <location>
        <begin position="141"/>
        <end position="170"/>
    </location>
</feature>
<dbReference type="GO" id="GO:0005886">
    <property type="term" value="C:plasma membrane"/>
    <property type="evidence" value="ECO:0007669"/>
    <property type="project" value="UniProtKB-SubCell"/>
</dbReference>
<comment type="similarity">
    <text evidence="2 6">Belongs to the 4-toluene sulfonate uptake permease (TSUP) (TC 2.A.102) family.</text>
</comment>
<feature type="transmembrane region" description="Helical" evidence="6">
    <location>
        <begin position="102"/>
        <end position="120"/>
    </location>
</feature>
<dbReference type="GeneID" id="60059355"/>
<evidence type="ECO:0000313" key="8">
    <source>
        <dbReference type="Proteomes" id="UP000487649"/>
    </source>
</evidence>
<dbReference type="Proteomes" id="UP000487649">
    <property type="component" value="Unassembled WGS sequence"/>
</dbReference>
<comment type="subcellular location">
    <subcellularLocation>
        <location evidence="6">Cell membrane</location>
        <topology evidence="6">Multi-pass membrane protein</topology>
    </subcellularLocation>
    <subcellularLocation>
        <location evidence="1">Membrane</location>
        <topology evidence="1">Multi-pass membrane protein</topology>
    </subcellularLocation>
</comment>
<dbReference type="InterPro" id="IPR051598">
    <property type="entry name" value="TSUP/Inactive_protease-like"/>
</dbReference>
<dbReference type="OrthoDB" id="9781997at2"/>
<evidence type="ECO:0000256" key="2">
    <source>
        <dbReference type="ARBA" id="ARBA00009142"/>
    </source>
</evidence>
<feature type="transmembrane region" description="Helical" evidence="6">
    <location>
        <begin position="44"/>
        <end position="64"/>
    </location>
</feature>
<feature type="transmembrane region" description="Helical" evidence="6">
    <location>
        <begin position="176"/>
        <end position="197"/>
    </location>
</feature>
<feature type="transmembrane region" description="Helical" evidence="6">
    <location>
        <begin position="241"/>
        <end position="258"/>
    </location>
</feature>
<keyword evidence="4 6" id="KW-1133">Transmembrane helix</keyword>
<keyword evidence="3 6" id="KW-0812">Transmembrane</keyword>
<keyword evidence="6" id="KW-1003">Cell membrane</keyword>
<dbReference type="InterPro" id="IPR002781">
    <property type="entry name" value="TM_pro_TauE-like"/>
</dbReference>
<evidence type="ECO:0000256" key="4">
    <source>
        <dbReference type="ARBA" id="ARBA00022989"/>
    </source>
</evidence>
<comment type="caution">
    <text evidence="7">The sequence shown here is derived from an EMBL/GenBank/DDBJ whole genome shotgun (WGS) entry which is preliminary data.</text>
</comment>
<dbReference type="EMBL" id="WMQE01000016">
    <property type="protein sequence ID" value="MTK21412.1"/>
    <property type="molecule type" value="Genomic_DNA"/>
</dbReference>
<gene>
    <name evidence="7" type="ORF">GMA92_08260</name>
</gene>